<sequence length="155" mass="17834">MLASVQFMLMSTQELDVNNVYVGSFQTLQSTSMDTSTNLITMQPMAIYVLWFRFNTTSSSRPYSSFCNETSSIVNWELNLRASPKSILAKSTQGKLMLNSKFVSYQGKFMNQYKQPSKDSQQLICYKKMIAQQERSSKELENVFWLLSPKLAEED</sequence>
<evidence type="ECO:0000313" key="1">
    <source>
        <dbReference type="EMBL" id="GJT96354.1"/>
    </source>
</evidence>
<reference evidence="1" key="1">
    <citation type="journal article" date="2022" name="Int. J. Mol. Sci.">
        <title>Draft Genome of Tanacetum Coccineum: Genomic Comparison of Closely Related Tanacetum-Family Plants.</title>
        <authorList>
            <person name="Yamashiro T."/>
            <person name="Shiraishi A."/>
            <person name="Nakayama K."/>
            <person name="Satake H."/>
        </authorList>
    </citation>
    <scope>NUCLEOTIDE SEQUENCE</scope>
</reference>
<reference evidence="1" key="2">
    <citation type="submission" date="2022-01" db="EMBL/GenBank/DDBJ databases">
        <authorList>
            <person name="Yamashiro T."/>
            <person name="Shiraishi A."/>
            <person name="Satake H."/>
            <person name="Nakayama K."/>
        </authorList>
    </citation>
    <scope>NUCLEOTIDE SEQUENCE</scope>
</reference>
<accession>A0ABQ5I894</accession>
<organism evidence="1 2">
    <name type="scientific">Tanacetum coccineum</name>
    <dbReference type="NCBI Taxonomy" id="301880"/>
    <lineage>
        <taxon>Eukaryota</taxon>
        <taxon>Viridiplantae</taxon>
        <taxon>Streptophyta</taxon>
        <taxon>Embryophyta</taxon>
        <taxon>Tracheophyta</taxon>
        <taxon>Spermatophyta</taxon>
        <taxon>Magnoliopsida</taxon>
        <taxon>eudicotyledons</taxon>
        <taxon>Gunneridae</taxon>
        <taxon>Pentapetalae</taxon>
        <taxon>asterids</taxon>
        <taxon>campanulids</taxon>
        <taxon>Asterales</taxon>
        <taxon>Asteraceae</taxon>
        <taxon>Asteroideae</taxon>
        <taxon>Anthemideae</taxon>
        <taxon>Anthemidinae</taxon>
        <taxon>Tanacetum</taxon>
    </lineage>
</organism>
<dbReference type="Proteomes" id="UP001151760">
    <property type="component" value="Unassembled WGS sequence"/>
</dbReference>
<name>A0ABQ5I894_9ASTR</name>
<keyword evidence="2" id="KW-1185">Reference proteome</keyword>
<evidence type="ECO:0000313" key="2">
    <source>
        <dbReference type="Proteomes" id="UP001151760"/>
    </source>
</evidence>
<comment type="caution">
    <text evidence="1">The sequence shown here is derived from an EMBL/GenBank/DDBJ whole genome shotgun (WGS) entry which is preliminary data.</text>
</comment>
<gene>
    <name evidence="1" type="ORF">Tco_1091872</name>
</gene>
<dbReference type="EMBL" id="BQNB010020473">
    <property type="protein sequence ID" value="GJT96354.1"/>
    <property type="molecule type" value="Genomic_DNA"/>
</dbReference>
<protein>
    <submittedName>
        <fullName evidence="1">Uncharacterized protein</fullName>
    </submittedName>
</protein>
<proteinExistence type="predicted"/>